<feature type="binding site" evidence="2">
    <location>
        <position position="353"/>
    </location>
    <ligand>
        <name>Zn(2+)</name>
        <dbReference type="ChEBI" id="CHEBI:29105"/>
        <note>catalytic</note>
    </ligand>
</feature>
<dbReference type="Proteomes" id="UP000186112">
    <property type="component" value="Unassembled WGS sequence"/>
</dbReference>
<dbReference type="EMBL" id="LTDM01000007">
    <property type="protein sequence ID" value="OLS03441.1"/>
    <property type="molecule type" value="Genomic_DNA"/>
</dbReference>
<proteinExistence type="predicted"/>
<dbReference type="PROSITE" id="PS51257">
    <property type="entry name" value="PROKAR_LIPOPROTEIN"/>
    <property type="match status" value="1"/>
</dbReference>
<keyword evidence="4" id="KW-0645">Protease</keyword>
<dbReference type="PANTHER" id="PTHR45726">
    <property type="entry name" value="LEUKOTRIENE A-4 HYDROLASE"/>
    <property type="match status" value="1"/>
</dbReference>
<keyword evidence="4" id="KW-0378">Hydrolase</keyword>
<dbReference type="InterPro" id="IPR027268">
    <property type="entry name" value="Peptidase_M4/M1_CTD_sf"/>
</dbReference>
<feature type="binding site" evidence="2">
    <location>
        <position position="357"/>
    </location>
    <ligand>
        <name>Zn(2+)</name>
        <dbReference type="ChEBI" id="CHEBI:29105"/>
        <note>catalytic</note>
    </ligand>
</feature>
<comment type="cofactor">
    <cofactor evidence="2">
        <name>Zn(2+)</name>
        <dbReference type="ChEBI" id="CHEBI:29105"/>
    </cofactor>
    <text evidence="2">Binds 1 zinc ion per subunit.</text>
</comment>
<comment type="caution">
    <text evidence="4">The sequence shown here is derived from an EMBL/GenBank/DDBJ whole genome shotgun (WGS) entry which is preliminary data.</text>
</comment>
<dbReference type="Gene3D" id="2.60.40.1730">
    <property type="entry name" value="tricorn interacting facor f3 domain"/>
    <property type="match status" value="1"/>
</dbReference>
<protein>
    <submittedName>
        <fullName evidence="4">Aminopeptidase N</fullName>
        <ecNumber evidence="4">3.4.11.2</ecNumber>
    </submittedName>
</protein>
<gene>
    <name evidence="4" type="primary">pepN</name>
    <name evidence="4" type="ORF">TICRE_05530</name>
</gene>
<dbReference type="SUPFAM" id="SSF55486">
    <property type="entry name" value="Metalloproteases ('zincins'), catalytic domain"/>
    <property type="match status" value="1"/>
</dbReference>
<evidence type="ECO:0000256" key="1">
    <source>
        <dbReference type="PIRSR" id="PIRSR634015-1"/>
    </source>
</evidence>
<dbReference type="CDD" id="cd09604">
    <property type="entry name" value="M1_APN_like"/>
    <property type="match status" value="1"/>
</dbReference>
<keyword evidence="2" id="KW-0479">Metal-binding</keyword>
<dbReference type="EC" id="3.4.11.2" evidence="4"/>
<dbReference type="GO" id="GO:0008237">
    <property type="term" value="F:metallopeptidase activity"/>
    <property type="evidence" value="ECO:0007669"/>
    <property type="project" value="InterPro"/>
</dbReference>
<accession>A0A1U7M836</accession>
<keyword evidence="2" id="KW-0862">Zinc</keyword>
<feature type="active site" description="Proton acceptor" evidence="1">
    <location>
        <position position="354"/>
    </location>
</feature>
<dbReference type="AlphaFoldDB" id="A0A1U7M836"/>
<dbReference type="GO" id="GO:0008270">
    <property type="term" value="F:zinc ion binding"/>
    <property type="evidence" value="ECO:0007669"/>
    <property type="project" value="InterPro"/>
</dbReference>
<dbReference type="InterPro" id="IPR034015">
    <property type="entry name" value="M1_LTA4H"/>
</dbReference>
<evidence type="ECO:0000256" key="2">
    <source>
        <dbReference type="PIRSR" id="PIRSR634015-3"/>
    </source>
</evidence>
<feature type="active site" description="Proton donor" evidence="1">
    <location>
        <position position="440"/>
    </location>
</feature>
<dbReference type="Pfam" id="PF01433">
    <property type="entry name" value="Peptidase_M1"/>
    <property type="match status" value="1"/>
</dbReference>
<reference evidence="4 5" key="1">
    <citation type="submission" date="2016-02" db="EMBL/GenBank/DDBJ databases">
        <title>Genome sequence of Tissierella creatinophila DSM 6911.</title>
        <authorList>
            <person name="Poehlein A."/>
            <person name="Daniel R."/>
        </authorList>
    </citation>
    <scope>NUCLEOTIDE SEQUENCE [LARGE SCALE GENOMIC DNA]</scope>
    <source>
        <strain evidence="4 5">DSM 6911</strain>
    </source>
</reference>
<organism evidence="4 5">
    <name type="scientific">Tissierella creatinophila DSM 6911</name>
    <dbReference type="NCBI Taxonomy" id="1123403"/>
    <lineage>
        <taxon>Bacteria</taxon>
        <taxon>Bacillati</taxon>
        <taxon>Bacillota</taxon>
        <taxon>Tissierellia</taxon>
        <taxon>Tissierellales</taxon>
        <taxon>Tissierellaceae</taxon>
        <taxon>Tissierella</taxon>
    </lineage>
</organism>
<keyword evidence="5" id="KW-1185">Reference proteome</keyword>
<evidence type="ECO:0000313" key="5">
    <source>
        <dbReference type="Proteomes" id="UP000186112"/>
    </source>
</evidence>
<name>A0A1U7M836_TISCR</name>
<dbReference type="OrthoDB" id="9814383at2"/>
<evidence type="ECO:0000259" key="3">
    <source>
        <dbReference type="Pfam" id="PF01433"/>
    </source>
</evidence>
<sequence length="501" mass="58552">MKNKSRIYLFLLIFTLFLTGCKGNDDKTSSNFKPSTLIEKDANGTVEGDLNKYKIDIKIDEKEKSFTGKQKTLFKNNTGVALGEIYFRLYPNAFKRFEDSPILFSQSPYTKKTFKEGFIEMKKLSLKGEDLKYTIEGEDKTLLKIKLERPLMEGQQIEIDMEYFVKLPTSQDRFGYGKNTMNFGNWYPVLSVYDEDGWSKDPYYSVGDPFYTDASNYDVNITVDKDIIVASSGNILEEKIIGKEKIYKIEGRFIRDFAFAASSDFKIREEMVDDTLVKLYYLDNNKTMIEESLKYSVDSIKAFNKSFGKYPYGVYSVVLTEFPSGMEYPSIVFINERYFTKDAKTILEQTIVHETAHQWWYGLVGNDQVKEAWLDEGLTSYSEVIYMDKIYGEKEGDLYFENGFEMNYDIIEEYLRGEDTQVNKSIEEFEDWDDYGILVYTKAAVFLRDIEDRYGKDTLLKILSTYFKEYKYKNATTEGFLEICEKVTKESFKGLEEEWLK</sequence>
<feature type="binding site" evidence="2">
    <location>
        <position position="376"/>
    </location>
    <ligand>
        <name>Zn(2+)</name>
        <dbReference type="ChEBI" id="CHEBI:29105"/>
        <note>catalytic</note>
    </ligand>
</feature>
<dbReference type="Gene3D" id="1.10.390.10">
    <property type="entry name" value="Neutral Protease Domain 2"/>
    <property type="match status" value="1"/>
</dbReference>
<dbReference type="PANTHER" id="PTHR45726:SF3">
    <property type="entry name" value="LEUKOTRIENE A-4 HYDROLASE"/>
    <property type="match status" value="1"/>
</dbReference>
<dbReference type="InterPro" id="IPR042097">
    <property type="entry name" value="Aminopeptidase_N-like_N_sf"/>
</dbReference>
<feature type="domain" description="Peptidase M1 membrane alanine aminopeptidase" evidence="3">
    <location>
        <begin position="294"/>
        <end position="499"/>
    </location>
</feature>
<keyword evidence="4" id="KW-0031">Aminopeptidase</keyword>
<dbReference type="InterPro" id="IPR014782">
    <property type="entry name" value="Peptidase_M1_dom"/>
</dbReference>
<evidence type="ECO:0000313" key="4">
    <source>
        <dbReference type="EMBL" id="OLS03441.1"/>
    </source>
</evidence>
<dbReference type="RefSeq" id="WP_075724893.1">
    <property type="nucleotide sequence ID" value="NZ_LTDM01000007.1"/>
</dbReference>
<dbReference type="GO" id="GO:0016285">
    <property type="term" value="F:alanyl aminopeptidase activity"/>
    <property type="evidence" value="ECO:0007669"/>
    <property type="project" value="UniProtKB-EC"/>
</dbReference>